<dbReference type="GO" id="GO:0016787">
    <property type="term" value="F:hydrolase activity"/>
    <property type="evidence" value="ECO:0007669"/>
    <property type="project" value="UniProtKB-KW"/>
</dbReference>
<dbReference type="PANTHER" id="PTHR10799">
    <property type="entry name" value="SNF2/RAD54 HELICASE FAMILY"/>
    <property type="match status" value="1"/>
</dbReference>
<sequence length="1396" mass="154601">MPYTFGFDFPRRGAHLAAAHPIRADMTPSELLLPLDQLPASHLAVLRALALLPNGENKPNLLMLLSLNLIRDAQGKALNNDTLGSVLGDLEHRDAIVRTSGLPYRIAPQARNAVLLQLLDEQAELAAWGELLSDHLPLPRTAPSAPALQLRLWLAILQGRAEPTAAWLAQYQQLVQHGAGVQPQPPFKRLFHTAAGRALFDRLDDDIQVQLLMDYLPDANWRLDHFADGYRYALARLEDGYRDWDELTAQLLQQALWRADFEQVTRPGAEGDGLPVARRLLLPVMQGRYAEALEVMADWLADIRRETKKRTLELPAVFNAFYCLALIGSRDDKRQAELKQAIAAGVRQRHGHSYYVLQHLLTVQESAAVAAGLQLPDVSALSGLDGLLLAVAAWWLDVKQARTPAWQAALAQFGQQLQDEGYAWAAQEIAALLWRQFGVARQQPQWHAQRQLTPLVDIYRRQEAWQHALNALKLLGAGKETPLTVDSKDTRLAWLITVAPHGVLMEPREQKLGARGQWSRGRAVALRRLLETPDEFDYLAEPDRRILRHIKSAHDSYYGGGSAYELDAEKSLPALVGHGAVYWADAPDVRVDVVAGQVSLQLTEDAREIRVRLNPGKIAADSEVVWEKDTPTRLAVYQVGREVRQIAGIIGRELTVPLAAKAQLIDAVTSVAPLVPIHSDLPELAGHLDSIPADGRLYAHLLPLAQGLRLQLLMRPLAAANWCKPGSGMESIVGEVDGRTVQTRRNLAAERAALQQVLAACPALAGADNDGQEWQLPSPQQALEVLSELQQLDAALLACVWPEGERLRIKSRRGLPQLQLSVKRHGEWFVLGGQLRLDDGRVLQLKELLELAAQQQGRFIALGDDDWLALTDSMKQRLEELALLADHVGRDGIHYAQLAAPVLAELAGEVGEFDADAAWQQQLATLDTLRDYQPQLPSTLQAELRDYQREGYDWMARLAHWGVGACLADDMGLGKTVQTLALLLERAPGGPQLVVAPTSVALNWLSEAARFAPTLRVRPYHQFRSLVDLGPFDLVVVSYGLLQLDADAFAAVDWRSVVLDEAQAIKNAGTKRSQAVMALNAGFRLAASGTPVENHLGELWNLFRFLNPGLLGSQERFQQRFSTPIERGDKNARAALKALIQPFILRRTKSQVLHELPPRTEITRKVPLSPDELHLYEAMRQQAVDKLDQLQGTDGKQMQVLAEITKLRRFCCHPRLVLPDSAIAGSKLAAFTEIAEELLENGHKALVFSQFVDHLKLVRQWLDDQGIAYQYLDGSTPARERKARVDAFQRGEGDVFLISLKAGGTGLNLTAADFVIHLDPWWNPAVEDQASDRAYRMGQQRPVTIYRLVAEHTIEEQIVALHGVKRDLADSLLEGGDASAKLDTAALLALLKGEAL</sequence>
<keyword evidence="4" id="KW-0547">Nucleotide-binding</keyword>
<evidence type="ECO:0000256" key="1">
    <source>
        <dbReference type="ARBA" id="ARBA00022801"/>
    </source>
</evidence>
<dbReference type="EMBL" id="JBHRXN010000010">
    <property type="protein sequence ID" value="MFC3531464.1"/>
    <property type="molecule type" value="Genomic_DNA"/>
</dbReference>
<dbReference type="Gene3D" id="3.40.50.10810">
    <property type="entry name" value="Tandem AAA-ATPase domain"/>
    <property type="match status" value="1"/>
</dbReference>
<dbReference type="InterPro" id="IPR049730">
    <property type="entry name" value="SNF2/RAD54-like_C"/>
</dbReference>
<protein>
    <submittedName>
        <fullName evidence="4">DEAD/DEAH box helicase</fullName>
        <ecNumber evidence="4">3.6.4.-</ecNumber>
    </submittedName>
</protein>
<gene>
    <name evidence="4" type="ORF">ACFOLG_04635</name>
</gene>
<evidence type="ECO:0000259" key="2">
    <source>
        <dbReference type="PROSITE" id="PS51192"/>
    </source>
</evidence>
<dbReference type="InterPro" id="IPR027417">
    <property type="entry name" value="P-loop_NTPase"/>
</dbReference>
<dbReference type="InterPro" id="IPR001650">
    <property type="entry name" value="Helicase_C-like"/>
</dbReference>
<dbReference type="PROSITE" id="PS51192">
    <property type="entry name" value="HELICASE_ATP_BIND_1"/>
    <property type="match status" value="1"/>
</dbReference>
<dbReference type="GO" id="GO:0004386">
    <property type="term" value="F:helicase activity"/>
    <property type="evidence" value="ECO:0007669"/>
    <property type="project" value="UniProtKB-KW"/>
</dbReference>
<dbReference type="InterPro" id="IPR014001">
    <property type="entry name" value="Helicase_ATP-bd"/>
</dbReference>
<dbReference type="Pfam" id="PF00176">
    <property type="entry name" value="SNF2-rel_dom"/>
    <property type="match status" value="1"/>
</dbReference>
<name>A0ABV7RDC1_9NEIS</name>
<dbReference type="InterPro" id="IPR000330">
    <property type="entry name" value="SNF2_N"/>
</dbReference>
<dbReference type="SMART" id="SM00487">
    <property type="entry name" value="DEXDc"/>
    <property type="match status" value="1"/>
</dbReference>
<evidence type="ECO:0000259" key="3">
    <source>
        <dbReference type="PROSITE" id="PS51194"/>
    </source>
</evidence>
<dbReference type="CDD" id="cd18012">
    <property type="entry name" value="DEXQc_arch_SWI2_SNF2"/>
    <property type="match status" value="1"/>
</dbReference>
<accession>A0ABV7RDC1</accession>
<keyword evidence="5" id="KW-1185">Reference proteome</keyword>
<dbReference type="SUPFAM" id="SSF52540">
    <property type="entry name" value="P-loop containing nucleoside triphosphate hydrolases"/>
    <property type="match status" value="2"/>
</dbReference>
<dbReference type="PROSITE" id="PS51194">
    <property type="entry name" value="HELICASE_CTER"/>
    <property type="match status" value="1"/>
</dbReference>
<proteinExistence type="predicted"/>
<dbReference type="Pfam" id="PF00271">
    <property type="entry name" value="Helicase_C"/>
    <property type="match status" value="1"/>
</dbReference>
<keyword evidence="1 4" id="KW-0378">Hydrolase</keyword>
<evidence type="ECO:0000313" key="4">
    <source>
        <dbReference type="EMBL" id="MFC3531464.1"/>
    </source>
</evidence>
<organism evidence="4 5">
    <name type="scientific">Vogesella facilis</name>
    <dbReference type="NCBI Taxonomy" id="1655232"/>
    <lineage>
        <taxon>Bacteria</taxon>
        <taxon>Pseudomonadati</taxon>
        <taxon>Pseudomonadota</taxon>
        <taxon>Betaproteobacteria</taxon>
        <taxon>Neisseriales</taxon>
        <taxon>Chromobacteriaceae</taxon>
        <taxon>Vogesella</taxon>
    </lineage>
</organism>
<dbReference type="EC" id="3.6.4.-" evidence="4"/>
<reference evidence="5" key="1">
    <citation type="journal article" date="2019" name="Int. J. Syst. Evol. Microbiol.">
        <title>The Global Catalogue of Microorganisms (GCM) 10K type strain sequencing project: providing services to taxonomists for standard genome sequencing and annotation.</title>
        <authorList>
            <consortium name="The Broad Institute Genomics Platform"/>
            <consortium name="The Broad Institute Genome Sequencing Center for Infectious Disease"/>
            <person name="Wu L."/>
            <person name="Ma J."/>
        </authorList>
    </citation>
    <scope>NUCLEOTIDE SEQUENCE [LARGE SCALE GENOMIC DNA]</scope>
    <source>
        <strain evidence="5">KCTC 42742</strain>
    </source>
</reference>
<comment type="caution">
    <text evidence="4">The sequence shown here is derived from an EMBL/GenBank/DDBJ whole genome shotgun (WGS) entry which is preliminary data.</text>
</comment>
<dbReference type="InterPro" id="IPR038718">
    <property type="entry name" value="SNF2-like_sf"/>
</dbReference>
<feature type="domain" description="Helicase C-terminal" evidence="3">
    <location>
        <begin position="1230"/>
        <end position="1388"/>
    </location>
</feature>
<dbReference type="Proteomes" id="UP001595741">
    <property type="component" value="Unassembled WGS sequence"/>
</dbReference>
<keyword evidence="4" id="KW-0347">Helicase</keyword>
<dbReference type="RefSeq" id="WP_386088925.1">
    <property type="nucleotide sequence ID" value="NZ_JBHRXN010000010.1"/>
</dbReference>
<dbReference type="CDD" id="cd18793">
    <property type="entry name" value="SF2_C_SNF"/>
    <property type="match status" value="1"/>
</dbReference>
<keyword evidence="4" id="KW-0067">ATP-binding</keyword>
<dbReference type="Gene3D" id="3.40.50.300">
    <property type="entry name" value="P-loop containing nucleotide triphosphate hydrolases"/>
    <property type="match status" value="1"/>
</dbReference>
<evidence type="ECO:0000313" key="5">
    <source>
        <dbReference type="Proteomes" id="UP001595741"/>
    </source>
</evidence>
<feature type="domain" description="Helicase ATP-binding" evidence="2">
    <location>
        <begin position="956"/>
        <end position="1109"/>
    </location>
</feature>
<dbReference type="SMART" id="SM00490">
    <property type="entry name" value="HELICc"/>
    <property type="match status" value="1"/>
</dbReference>